<proteinExistence type="predicted"/>
<name>A0ACC3AGH4_9EURO</name>
<evidence type="ECO:0000313" key="2">
    <source>
        <dbReference type="Proteomes" id="UP001172386"/>
    </source>
</evidence>
<comment type="caution">
    <text evidence="1">The sequence shown here is derived from an EMBL/GenBank/DDBJ whole genome shotgun (WGS) entry which is preliminary data.</text>
</comment>
<dbReference type="Proteomes" id="UP001172386">
    <property type="component" value="Unassembled WGS sequence"/>
</dbReference>
<keyword evidence="2" id="KW-1185">Reference proteome</keyword>
<evidence type="ECO:0000313" key="1">
    <source>
        <dbReference type="EMBL" id="KAJ9661626.1"/>
    </source>
</evidence>
<sequence>MGVALPEELLDSVQQQVLLRQAQLQQLSVFYNTTFPSPQTLVAYGTEDTCKLKTIEAALSSQKVEYVVVNCQECLNQRHLLSKIFARCVSVHKQEEDLDRYDRVDSINALASNLRRLLHKRTEKLVVVVVGVDQQRGATATLLPALARLGNLVQCFSLILTSNSPRPLVLHKAGVPYIHFPPYTRTEAIQILLRDPPSLLPDPLPDFAVSIQEDRIRKIFNQFATIIYDTLIAPTTNSVTKYRQTCQRLWPRFIWPVLSGEKPPGRNAEWDFARLITRNRSLFQAEGEEAIQERLLSITTQAWTFEDLIIQKNNQDQRDPIDPALQPTTTSTMSSRSPFRPVQPPEPTPSTASQDPPLLKYLPTLLLLSCYLASHTHQKHDIVLFSRLSNASSTSRRKRKYLARSRAGGISKTPTKSPSRKRISTAADSDDDDFNDAETPTKKRTPRKDLGEGATATPKKERADRSMRAIFEKTSNIAKPFTLERVVAILRAIHPDGVKNGKGIADRVYVELGELERLRLVVRVDPNAKHATAEDIMEEKWKCAVGREWVVSAGKRYDLSIEGWEVAVD</sequence>
<organism evidence="1 2">
    <name type="scientific">Neophaeococcomyces mojaviensis</name>
    <dbReference type="NCBI Taxonomy" id="3383035"/>
    <lineage>
        <taxon>Eukaryota</taxon>
        <taxon>Fungi</taxon>
        <taxon>Dikarya</taxon>
        <taxon>Ascomycota</taxon>
        <taxon>Pezizomycotina</taxon>
        <taxon>Eurotiomycetes</taxon>
        <taxon>Chaetothyriomycetidae</taxon>
        <taxon>Chaetothyriales</taxon>
        <taxon>Chaetothyriales incertae sedis</taxon>
        <taxon>Neophaeococcomyces</taxon>
    </lineage>
</organism>
<accession>A0ACC3AGH4</accession>
<reference evidence="1" key="1">
    <citation type="submission" date="2022-10" db="EMBL/GenBank/DDBJ databases">
        <title>Culturing micro-colonial fungi from biological soil crusts in the Mojave desert and describing Neophaeococcomyces mojavensis, and introducing the new genera and species Taxawa tesnikishii.</title>
        <authorList>
            <person name="Kurbessoian T."/>
            <person name="Stajich J.E."/>
        </authorList>
    </citation>
    <scope>NUCLEOTIDE SEQUENCE</scope>
    <source>
        <strain evidence="1">JES_112</strain>
    </source>
</reference>
<gene>
    <name evidence="1" type="ORF">H2198_001802</name>
</gene>
<dbReference type="EMBL" id="JAPDRQ010000021">
    <property type="protein sequence ID" value="KAJ9661626.1"/>
    <property type="molecule type" value="Genomic_DNA"/>
</dbReference>
<protein>
    <submittedName>
        <fullName evidence="1">Uncharacterized protein</fullName>
    </submittedName>
</protein>